<dbReference type="RefSeq" id="WP_099644227.1">
    <property type="nucleotide sequence ID" value="NZ_KZ319287.1"/>
</dbReference>
<comment type="caution">
    <text evidence="12">The sequence shown here is derived from an EMBL/GenBank/DDBJ whole genome shotgun (WGS) entry which is preliminary data.</text>
</comment>
<feature type="transmembrane region" description="Helical" evidence="11">
    <location>
        <begin position="162"/>
        <end position="186"/>
    </location>
</feature>
<evidence type="ECO:0000313" key="12">
    <source>
        <dbReference type="EMBL" id="PHQ30686.1"/>
    </source>
</evidence>
<dbReference type="PIRSF" id="PIRSF006603">
    <property type="entry name" value="DinF"/>
    <property type="match status" value="1"/>
</dbReference>
<gene>
    <name evidence="12" type="ORF">CJ305_00190</name>
</gene>
<feature type="transmembrane region" description="Helical" evidence="11">
    <location>
        <begin position="134"/>
        <end position="155"/>
    </location>
</feature>
<keyword evidence="8" id="KW-0406">Ion transport</keyword>
<keyword evidence="5" id="KW-1003">Cell membrane</keyword>
<dbReference type="Proteomes" id="UP000229433">
    <property type="component" value="Unassembled WGS sequence"/>
</dbReference>
<dbReference type="InterPro" id="IPR050222">
    <property type="entry name" value="MATE_MdtK"/>
</dbReference>
<dbReference type="AlphaFoldDB" id="A0A2G1VV94"/>
<feature type="transmembrane region" description="Helical" evidence="11">
    <location>
        <begin position="411"/>
        <end position="433"/>
    </location>
</feature>
<evidence type="ECO:0000256" key="10">
    <source>
        <dbReference type="ARBA" id="ARBA00031636"/>
    </source>
</evidence>
<dbReference type="InterPro" id="IPR044644">
    <property type="entry name" value="DinF-like"/>
</dbReference>
<organism evidence="12 13">
    <name type="scientific">Leeuwenhoekiella nanhaiensis</name>
    <dbReference type="NCBI Taxonomy" id="1655491"/>
    <lineage>
        <taxon>Bacteria</taxon>
        <taxon>Pseudomonadati</taxon>
        <taxon>Bacteroidota</taxon>
        <taxon>Flavobacteriia</taxon>
        <taxon>Flavobacteriales</taxon>
        <taxon>Flavobacteriaceae</taxon>
        <taxon>Leeuwenhoekiella</taxon>
    </lineage>
</organism>
<comment type="similarity">
    <text evidence="2">Belongs to the multi antimicrobial extrusion (MATE) (TC 2.A.66.1) family.</text>
</comment>
<dbReference type="CDD" id="cd13136">
    <property type="entry name" value="MATE_DinF_like"/>
    <property type="match status" value="1"/>
</dbReference>
<dbReference type="PANTHER" id="PTHR43298:SF2">
    <property type="entry name" value="FMN_FAD EXPORTER YEEO-RELATED"/>
    <property type="match status" value="1"/>
</dbReference>
<feature type="transmembrane region" description="Helical" evidence="11">
    <location>
        <begin position="198"/>
        <end position="218"/>
    </location>
</feature>
<feature type="transmembrane region" description="Helical" evidence="11">
    <location>
        <begin position="96"/>
        <end position="114"/>
    </location>
</feature>
<dbReference type="NCBIfam" id="TIGR00797">
    <property type="entry name" value="matE"/>
    <property type="match status" value="1"/>
</dbReference>
<evidence type="ECO:0000256" key="4">
    <source>
        <dbReference type="ARBA" id="ARBA00022449"/>
    </source>
</evidence>
<dbReference type="OrthoDB" id="5242355at2"/>
<keyword evidence="13" id="KW-1185">Reference proteome</keyword>
<name>A0A2G1VV94_9FLAO</name>
<feature type="transmembrane region" description="Helical" evidence="11">
    <location>
        <begin position="386"/>
        <end position="405"/>
    </location>
</feature>
<protein>
    <recommendedName>
        <fullName evidence="10">Multidrug-efflux transporter</fullName>
    </recommendedName>
</protein>
<dbReference type="EMBL" id="NQXA01000001">
    <property type="protein sequence ID" value="PHQ30686.1"/>
    <property type="molecule type" value="Genomic_DNA"/>
</dbReference>
<keyword evidence="4" id="KW-0050">Antiport</keyword>
<dbReference type="GO" id="GO:0005886">
    <property type="term" value="C:plasma membrane"/>
    <property type="evidence" value="ECO:0007669"/>
    <property type="project" value="UniProtKB-SubCell"/>
</dbReference>
<dbReference type="GO" id="GO:0015297">
    <property type="term" value="F:antiporter activity"/>
    <property type="evidence" value="ECO:0007669"/>
    <property type="project" value="UniProtKB-KW"/>
</dbReference>
<feature type="transmembrane region" description="Helical" evidence="11">
    <location>
        <begin position="238"/>
        <end position="259"/>
    </location>
</feature>
<evidence type="ECO:0000256" key="1">
    <source>
        <dbReference type="ARBA" id="ARBA00004651"/>
    </source>
</evidence>
<evidence type="ECO:0000256" key="9">
    <source>
        <dbReference type="ARBA" id="ARBA00023136"/>
    </source>
</evidence>
<proteinExistence type="inferred from homology"/>
<evidence type="ECO:0000256" key="6">
    <source>
        <dbReference type="ARBA" id="ARBA00022692"/>
    </source>
</evidence>
<evidence type="ECO:0000256" key="8">
    <source>
        <dbReference type="ARBA" id="ARBA00023065"/>
    </source>
</evidence>
<keyword evidence="9 11" id="KW-0472">Membrane</keyword>
<feature type="transmembrane region" description="Helical" evidence="11">
    <location>
        <begin position="318"/>
        <end position="338"/>
    </location>
</feature>
<feature type="transmembrane region" description="Helical" evidence="11">
    <location>
        <begin position="271"/>
        <end position="298"/>
    </location>
</feature>
<reference evidence="12 13" key="1">
    <citation type="submission" date="2017-08" db="EMBL/GenBank/DDBJ databases">
        <title>The whole genome shortgun sequences of strain Leeuwenhoekiella nanhaiensis G18 from the South China Sea.</title>
        <authorList>
            <person name="Liu Q."/>
        </authorList>
    </citation>
    <scope>NUCLEOTIDE SEQUENCE [LARGE SCALE GENOMIC DNA]</scope>
    <source>
        <strain evidence="12 13">G18</strain>
    </source>
</reference>
<evidence type="ECO:0000256" key="3">
    <source>
        <dbReference type="ARBA" id="ARBA00022448"/>
    </source>
</evidence>
<evidence type="ECO:0000256" key="2">
    <source>
        <dbReference type="ARBA" id="ARBA00010199"/>
    </source>
</evidence>
<evidence type="ECO:0000313" key="13">
    <source>
        <dbReference type="Proteomes" id="UP000229433"/>
    </source>
</evidence>
<dbReference type="InterPro" id="IPR002528">
    <property type="entry name" value="MATE_fam"/>
</dbReference>
<keyword evidence="7 11" id="KW-1133">Transmembrane helix</keyword>
<evidence type="ECO:0000256" key="11">
    <source>
        <dbReference type="SAM" id="Phobius"/>
    </source>
</evidence>
<dbReference type="InterPro" id="IPR048279">
    <property type="entry name" value="MdtK-like"/>
</dbReference>
<dbReference type="PANTHER" id="PTHR43298">
    <property type="entry name" value="MULTIDRUG RESISTANCE PROTEIN NORM-RELATED"/>
    <property type="match status" value="1"/>
</dbReference>
<comment type="subcellular location">
    <subcellularLocation>
        <location evidence="1">Cell membrane</location>
        <topology evidence="1">Multi-pass membrane protein</topology>
    </subcellularLocation>
</comment>
<feature type="transmembrane region" description="Helical" evidence="11">
    <location>
        <begin position="350"/>
        <end position="374"/>
    </location>
</feature>
<evidence type="ECO:0000256" key="5">
    <source>
        <dbReference type="ARBA" id="ARBA00022475"/>
    </source>
</evidence>
<keyword evidence="6 11" id="KW-0812">Transmembrane</keyword>
<feature type="transmembrane region" description="Helical" evidence="11">
    <location>
        <begin position="47"/>
        <end position="66"/>
    </location>
</feature>
<keyword evidence="3" id="KW-0813">Transport</keyword>
<dbReference type="Pfam" id="PF01554">
    <property type="entry name" value="MatE"/>
    <property type="match status" value="2"/>
</dbReference>
<accession>A0A2G1VV94</accession>
<dbReference type="GO" id="GO:0042910">
    <property type="term" value="F:xenobiotic transmembrane transporter activity"/>
    <property type="evidence" value="ECO:0007669"/>
    <property type="project" value="InterPro"/>
</dbReference>
<dbReference type="GO" id="GO:0006811">
    <property type="term" value="P:monoatomic ion transport"/>
    <property type="evidence" value="ECO:0007669"/>
    <property type="project" value="UniProtKB-KW"/>
</dbReference>
<evidence type="ECO:0000256" key="7">
    <source>
        <dbReference type="ARBA" id="ARBA00022989"/>
    </source>
</evidence>
<sequence>MSKTNPLSFKNINRLAVPALLAGIAEPILSATDAAVVGNVQVNATEVLAAVGIVGSFLSALIWVLGQTRSALQAIIAQYYGADKIDEISTLPAQAIYFNVFLSIVILAGTLPFIEGIFSLYNASGLILDYCVQYYSIRVWGFPLTLFTFAVFGIFRGLQNTFWPMVVALIGAGVNIVLDFILVYGIEGYIPAMQIEGAAYASLGAQGLMAVLSLILVLIKTNVSLRLRFPIHPELWRLVGMALNLFVRTIALNVALYLANSFATDYGASYIAAQTILINIWLFSAFFIDGYAAAGNILAGRFLGAKDYDSLWQLSKKLTRYSLFIAGALMLISALLYTRLGLLFTKEPEVILRFTALFFVVILMQPLNALAFIFDGIYKGMGEMKYLRNVLMIATFLGFVPAIFIGDYFGLKLYAVWIAFSVWMLIRSGALILNFRKRFRPKVADS</sequence>